<evidence type="ECO:0000256" key="3">
    <source>
        <dbReference type="ARBA" id="ARBA00022729"/>
    </source>
</evidence>
<dbReference type="Gene3D" id="3.40.190.10">
    <property type="entry name" value="Periplasmic binding protein-like II"/>
    <property type="match status" value="2"/>
</dbReference>
<feature type="signal peptide" evidence="5">
    <location>
        <begin position="1"/>
        <end position="19"/>
    </location>
</feature>
<feature type="chain" id="PRO_5011755280" evidence="5">
    <location>
        <begin position="20"/>
        <end position="348"/>
    </location>
</feature>
<keyword evidence="8" id="KW-1185">Reference proteome</keyword>
<dbReference type="InterPro" id="IPR051455">
    <property type="entry name" value="Bact_solute-bind_prot3"/>
</dbReference>
<dbReference type="SMART" id="SM00062">
    <property type="entry name" value="PBPb"/>
    <property type="match status" value="1"/>
</dbReference>
<dbReference type="GO" id="GO:0005576">
    <property type="term" value="C:extracellular region"/>
    <property type="evidence" value="ECO:0007669"/>
    <property type="project" value="TreeGrafter"/>
</dbReference>
<dbReference type="InterPro" id="IPR018313">
    <property type="entry name" value="SBP_3_CS"/>
</dbReference>
<dbReference type="PANTHER" id="PTHR30085">
    <property type="entry name" value="AMINO ACID ABC TRANSPORTER PERMEASE"/>
    <property type="match status" value="1"/>
</dbReference>
<protein>
    <submittedName>
        <fullName evidence="7">Polar amino acid transport system substrate-binding protein</fullName>
    </submittedName>
</protein>
<evidence type="ECO:0000313" key="8">
    <source>
        <dbReference type="Proteomes" id="UP000199051"/>
    </source>
</evidence>
<evidence type="ECO:0000256" key="2">
    <source>
        <dbReference type="ARBA" id="ARBA00022448"/>
    </source>
</evidence>
<dbReference type="Pfam" id="PF00497">
    <property type="entry name" value="SBP_bac_3"/>
    <property type="match status" value="1"/>
</dbReference>
<evidence type="ECO:0000256" key="4">
    <source>
        <dbReference type="RuleBase" id="RU003744"/>
    </source>
</evidence>
<dbReference type="EMBL" id="FOGI01000001">
    <property type="protein sequence ID" value="SER08357.1"/>
    <property type="molecule type" value="Genomic_DNA"/>
</dbReference>
<evidence type="ECO:0000256" key="1">
    <source>
        <dbReference type="ARBA" id="ARBA00010333"/>
    </source>
</evidence>
<proteinExistence type="inferred from homology"/>
<dbReference type="Proteomes" id="UP000199051">
    <property type="component" value="Unassembled WGS sequence"/>
</dbReference>
<keyword evidence="2" id="KW-0813">Transport</keyword>
<name>A0A1H9LAY5_9PSEU</name>
<dbReference type="GO" id="GO:0006865">
    <property type="term" value="P:amino acid transport"/>
    <property type="evidence" value="ECO:0007669"/>
    <property type="project" value="TreeGrafter"/>
</dbReference>
<evidence type="ECO:0000259" key="6">
    <source>
        <dbReference type="SMART" id="SM00062"/>
    </source>
</evidence>
<comment type="similarity">
    <text evidence="1 4">Belongs to the bacterial solute-binding protein 3 family.</text>
</comment>
<sequence length="348" mass="37442">MRRFLAVLVAVLTLSGCGAVVPTPRPPRERPVVQPEGYRDPAVTFPPVPGCPTPDLSLNPAGLAAGTKLALNRIRHWNGRLVVGLSQTTRLFSSRSLGTGELSGFEVDIARRIASELFGEPLLSDDARLHLVDMPTGGRLYSLDTAENQNARLLRPELLEIPTVDLVISNVKISCTRASSYGLLFSAPYLSTNTGLLVRAGDREVRSPDGLGGRKVCSGTGTTDSSEMIEIRDQQSGSGKPAVIPVSVADTSECLMLLQRGLVDAIYSDILVLEGFRLQDPSTVLLPYRSPGASEAGIAMSDRDPDLVRFVNGVLDEMRSDGSLAAAYDRWFATVPDRLPIPVARYSD</sequence>
<dbReference type="PROSITE" id="PS51257">
    <property type="entry name" value="PROKAR_LIPOPROTEIN"/>
    <property type="match status" value="1"/>
</dbReference>
<dbReference type="SUPFAM" id="SSF53850">
    <property type="entry name" value="Periplasmic binding protein-like II"/>
    <property type="match status" value="1"/>
</dbReference>
<dbReference type="GO" id="GO:0030288">
    <property type="term" value="C:outer membrane-bounded periplasmic space"/>
    <property type="evidence" value="ECO:0007669"/>
    <property type="project" value="TreeGrafter"/>
</dbReference>
<organism evidence="7 8">
    <name type="scientific">Actinokineospora terrae</name>
    <dbReference type="NCBI Taxonomy" id="155974"/>
    <lineage>
        <taxon>Bacteria</taxon>
        <taxon>Bacillati</taxon>
        <taxon>Actinomycetota</taxon>
        <taxon>Actinomycetes</taxon>
        <taxon>Pseudonocardiales</taxon>
        <taxon>Pseudonocardiaceae</taxon>
        <taxon>Actinokineospora</taxon>
    </lineage>
</organism>
<keyword evidence="3 5" id="KW-0732">Signal</keyword>
<gene>
    <name evidence="7" type="ORF">SAMN04487818_101525</name>
</gene>
<dbReference type="STRING" id="155974.SAMN04487818_101525"/>
<dbReference type="AlphaFoldDB" id="A0A1H9LAY5"/>
<accession>A0A1H9LAY5</accession>
<dbReference type="InterPro" id="IPR001638">
    <property type="entry name" value="Solute-binding_3/MltF_N"/>
</dbReference>
<reference evidence="8" key="1">
    <citation type="submission" date="2016-10" db="EMBL/GenBank/DDBJ databases">
        <authorList>
            <person name="Varghese N."/>
            <person name="Submissions S."/>
        </authorList>
    </citation>
    <scope>NUCLEOTIDE SEQUENCE [LARGE SCALE GENOMIC DNA]</scope>
    <source>
        <strain evidence="8">DSM 44260</strain>
    </source>
</reference>
<dbReference type="PANTHER" id="PTHR30085:SF6">
    <property type="entry name" value="ABC TRANSPORTER GLUTAMINE-BINDING PROTEIN GLNH"/>
    <property type="match status" value="1"/>
</dbReference>
<evidence type="ECO:0000313" key="7">
    <source>
        <dbReference type="EMBL" id="SER08357.1"/>
    </source>
</evidence>
<evidence type="ECO:0000256" key="5">
    <source>
        <dbReference type="SAM" id="SignalP"/>
    </source>
</evidence>
<feature type="domain" description="Solute-binding protein family 3/N-terminal" evidence="6">
    <location>
        <begin position="80"/>
        <end position="335"/>
    </location>
</feature>
<dbReference type="PROSITE" id="PS01039">
    <property type="entry name" value="SBP_BACTERIAL_3"/>
    <property type="match status" value="1"/>
</dbReference>